<keyword evidence="1" id="KW-0812">Transmembrane</keyword>
<keyword evidence="4" id="KW-1185">Reference proteome</keyword>
<feature type="domain" description="Pyrrolo-quinoline quinone repeat" evidence="2">
    <location>
        <begin position="95"/>
        <end position="198"/>
    </location>
</feature>
<evidence type="ECO:0000313" key="4">
    <source>
        <dbReference type="Proteomes" id="UP000587527"/>
    </source>
</evidence>
<evidence type="ECO:0000259" key="2">
    <source>
        <dbReference type="Pfam" id="PF13360"/>
    </source>
</evidence>
<dbReference type="RefSeq" id="WP_184835123.1">
    <property type="nucleotide sequence ID" value="NZ_JACHMN010000002.1"/>
</dbReference>
<organism evidence="3 4">
    <name type="scientific">Allocatelliglobosispora scoriae</name>
    <dbReference type="NCBI Taxonomy" id="643052"/>
    <lineage>
        <taxon>Bacteria</taxon>
        <taxon>Bacillati</taxon>
        <taxon>Actinomycetota</taxon>
        <taxon>Actinomycetes</taxon>
        <taxon>Micromonosporales</taxon>
        <taxon>Micromonosporaceae</taxon>
        <taxon>Allocatelliglobosispora</taxon>
    </lineage>
</organism>
<dbReference type="Pfam" id="PF13360">
    <property type="entry name" value="PQQ_2"/>
    <property type="match status" value="1"/>
</dbReference>
<dbReference type="Proteomes" id="UP000587527">
    <property type="component" value="Unassembled WGS sequence"/>
</dbReference>
<gene>
    <name evidence="3" type="ORF">F4553_002252</name>
</gene>
<feature type="transmembrane region" description="Helical" evidence="1">
    <location>
        <begin position="33"/>
        <end position="56"/>
    </location>
</feature>
<dbReference type="InterPro" id="IPR015943">
    <property type="entry name" value="WD40/YVTN_repeat-like_dom_sf"/>
</dbReference>
<accession>A0A841BPK1</accession>
<evidence type="ECO:0000256" key="1">
    <source>
        <dbReference type="SAM" id="Phobius"/>
    </source>
</evidence>
<dbReference type="Gene3D" id="2.130.10.10">
    <property type="entry name" value="YVTN repeat-like/Quinoprotein amine dehydrogenase"/>
    <property type="match status" value="1"/>
</dbReference>
<keyword evidence="1" id="KW-1133">Transmembrane helix</keyword>
<dbReference type="SUPFAM" id="SSF50998">
    <property type="entry name" value="Quinoprotein alcohol dehydrogenase-like"/>
    <property type="match status" value="1"/>
</dbReference>
<dbReference type="EMBL" id="JACHMN010000002">
    <property type="protein sequence ID" value="MBB5868873.1"/>
    <property type="molecule type" value="Genomic_DNA"/>
</dbReference>
<name>A0A841BPK1_9ACTN</name>
<proteinExistence type="predicted"/>
<protein>
    <recommendedName>
        <fullName evidence="2">Pyrrolo-quinoline quinone repeat domain-containing protein</fullName>
    </recommendedName>
</protein>
<sequence length="465" mass="48655">MNESREIVIDLGGAPRDLGDPPWSRDRPSGRRLLYALACAVVVLATAGASALPAAAPPWRRMTTFATVAADLTWVTGDVVLEQQAAVGPVTVRGLADGSIRWQADLRLDDVYAMAVNGLLLVSGKVRDGSGAGAGVGTAEVVAVDAATGEPRWTRPGSLHSVTPDERLAVLMQGDGAWPQFAGIEVPGGAERWRFDPGQGVSIDNIAEAFGNLLVPQPLPVLDFYLLTRRDGSRLQLRLDSGTTSDISWLPPNSTVSFIDDETIVVDTSVGPLPLPGSSQPTMAMGFDRASRRELWHSAVAGSSLNTLRCGALVCRDVRGAIVATVPRSGEARWTAPNAAIFGLWHRGDGEELIVVQQGDRGGRVVLDAVTGARRADLGAWQAVGLDAGGLVVAIIDDGTTDEKRTWVGLVPASGDLTVTTLGLFGPTGPPVTSCWSKSAWVVCAGLGSLMAVPIRTPATTLPTG</sequence>
<evidence type="ECO:0000313" key="3">
    <source>
        <dbReference type="EMBL" id="MBB5868873.1"/>
    </source>
</evidence>
<dbReference type="AlphaFoldDB" id="A0A841BPK1"/>
<reference evidence="3 4" key="1">
    <citation type="submission" date="2020-08" db="EMBL/GenBank/DDBJ databases">
        <title>Sequencing the genomes of 1000 actinobacteria strains.</title>
        <authorList>
            <person name="Klenk H.-P."/>
        </authorList>
    </citation>
    <scope>NUCLEOTIDE SEQUENCE [LARGE SCALE GENOMIC DNA]</scope>
    <source>
        <strain evidence="3 4">DSM 45362</strain>
    </source>
</reference>
<dbReference type="InterPro" id="IPR002372">
    <property type="entry name" value="PQQ_rpt_dom"/>
</dbReference>
<dbReference type="InterPro" id="IPR011047">
    <property type="entry name" value="Quinoprotein_ADH-like_sf"/>
</dbReference>
<keyword evidence="1" id="KW-0472">Membrane</keyword>
<comment type="caution">
    <text evidence="3">The sequence shown here is derived from an EMBL/GenBank/DDBJ whole genome shotgun (WGS) entry which is preliminary data.</text>
</comment>